<name>A0ABR4YK08_9BACT</name>
<dbReference type="EMBL" id="JRGF01000004">
    <property type="protein sequence ID" value="KHE42432.1"/>
    <property type="molecule type" value="Genomic_DNA"/>
</dbReference>
<proteinExistence type="predicted"/>
<dbReference type="Gene3D" id="1.10.3730.20">
    <property type="match status" value="1"/>
</dbReference>
<feature type="transmembrane region" description="Helical" evidence="1">
    <location>
        <begin position="85"/>
        <end position="105"/>
    </location>
</feature>
<keyword evidence="1" id="KW-0472">Membrane</keyword>
<dbReference type="SUPFAM" id="SSF103481">
    <property type="entry name" value="Multidrug resistance efflux transporter EmrE"/>
    <property type="match status" value="2"/>
</dbReference>
<dbReference type="Proteomes" id="UP000030889">
    <property type="component" value="Unassembled WGS sequence"/>
</dbReference>
<gene>
    <name evidence="2" type="ORF">LG35_04180</name>
</gene>
<evidence type="ECO:0000256" key="1">
    <source>
        <dbReference type="SAM" id="Phobius"/>
    </source>
</evidence>
<sequence>MSGRRAGIPVLLSKTETTIQTMQYLLLAIAAMSLIMLALKFFNVKKIYIPQAIMTNYAFALVIALLSGGRYLAAADAGGFGGNGWWYLALITGALYFGSMDLMAASTRRVGVSITTMASRTSVILPIVWAALFLGERITGWELLGTALVMLAFVFIIYRPHDKGTDTATGRNERLKTVLLPVGVFLSVGFIAVCMKTSQHLIKTEGCYETDYPVFEIMLFSAAFLGAVAYYAAKEGREAFRFRWKSIAGGLCLGTFNYFVTFGLMHGLKYFSSSTFYGIYNISVVLLTTLVGIAAFGEKLDGRKTVGMLFAVASIFVLGFLGGSL</sequence>
<feature type="transmembrane region" description="Helical" evidence="1">
    <location>
        <begin position="244"/>
        <end position="265"/>
    </location>
</feature>
<protein>
    <recommendedName>
        <fullName evidence="4">EamA domain-containing protein</fullName>
    </recommendedName>
</protein>
<comment type="caution">
    <text evidence="2">The sequence shown here is derived from an EMBL/GenBank/DDBJ whole genome shotgun (WGS) entry which is preliminary data.</text>
</comment>
<feature type="transmembrane region" description="Helical" evidence="1">
    <location>
        <begin position="178"/>
        <end position="202"/>
    </location>
</feature>
<feature type="transmembrane region" description="Helical" evidence="1">
    <location>
        <begin position="141"/>
        <end position="158"/>
    </location>
</feature>
<reference evidence="2 3" key="1">
    <citation type="submission" date="2014-09" db="EMBL/GenBank/DDBJ databases">
        <title>Alistipes sp. 627, sp. nov., a novel member of the family Rikenellaceae isolated from human faeces.</title>
        <authorList>
            <person name="Shkoporov A.N."/>
            <person name="Chaplin A.V."/>
            <person name="Motuzova O.V."/>
            <person name="Kafarskaia L.I."/>
            <person name="Khokhlova E.V."/>
            <person name="Efimov B.A."/>
        </authorList>
    </citation>
    <scope>NUCLEOTIDE SEQUENCE [LARGE SCALE GENOMIC DNA]</scope>
    <source>
        <strain evidence="2 3">627</strain>
    </source>
</reference>
<evidence type="ECO:0000313" key="3">
    <source>
        <dbReference type="Proteomes" id="UP000030889"/>
    </source>
</evidence>
<evidence type="ECO:0008006" key="4">
    <source>
        <dbReference type="Google" id="ProtNLM"/>
    </source>
</evidence>
<accession>A0ABR4YK08</accession>
<feature type="transmembrane region" description="Helical" evidence="1">
    <location>
        <begin position="306"/>
        <end position="323"/>
    </location>
</feature>
<feature type="transmembrane region" description="Helical" evidence="1">
    <location>
        <begin position="54"/>
        <end position="73"/>
    </location>
</feature>
<feature type="transmembrane region" description="Helical" evidence="1">
    <location>
        <begin position="214"/>
        <end position="232"/>
    </location>
</feature>
<keyword evidence="1" id="KW-1133">Transmembrane helix</keyword>
<organism evidence="2 3">
    <name type="scientific">Alistipes inops</name>
    <dbReference type="NCBI Taxonomy" id="1501391"/>
    <lineage>
        <taxon>Bacteria</taxon>
        <taxon>Pseudomonadati</taxon>
        <taxon>Bacteroidota</taxon>
        <taxon>Bacteroidia</taxon>
        <taxon>Bacteroidales</taxon>
        <taxon>Rikenellaceae</taxon>
        <taxon>Alistipes</taxon>
    </lineage>
</organism>
<feature type="transmembrane region" description="Helical" evidence="1">
    <location>
        <begin position="277"/>
        <end position="297"/>
    </location>
</feature>
<keyword evidence="1" id="KW-0812">Transmembrane</keyword>
<dbReference type="InterPro" id="IPR037185">
    <property type="entry name" value="EmrE-like"/>
</dbReference>
<keyword evidence="3" id="KW-1185">Reference proteome</keyword>
<evidence type="ECO:0000313" key="2">
    <source>
        <dbReference type="EMBL" id="KHE42432.1"/>
    </source>
</evidence>
<feature type="transmembrane region" description="Helical" evidence="1">
    <location>
        <begin position="117"/>
        <end position="135"/>
    </location>
</feature>
<feature type="transmembrane region" description="Helical" evidence="1">
    <location>
        <begin position="22"/>
        <end position="42"/>
    </location>
</feature>